<dbReference type="RefSeq" id="XP_011389725.1">
    <property type="nucleotide sequence ID" value="XM_011391423.1"/>
</dbReference>
<evidence type="ECO:0000313" key="3">
    <source>
        <dbReference type="Proteomes" id="UP000000561"/>
    </source>
</evidence>
<dbReference type="AlphaFoldDB" id="A0A0D1DYP4"/>
<protein>
    <submittedName>
        <fullName evidence="2">Uncharacterized protein</fullName>
    </submittedName>
</protein>
<dbReference type="InParanoid" id="A0A0D1DYP4"/>
<organism evidence="2 3">
    <name type="scientific">Mycosarcoma maydis</name>
    <name type="common">Corn smut fungus</name>
    <name type="synonym">Ustilago maydis</name>
    <dbReference type="NCBI Taxonomy" id="5270"/>
    <lineage>
        <taxon>Eukaryota</taxon>
        <taxon>Fungi</taxon>
        <taxon>Dikarya</taxon>
        <taxon>Basidiomycota</taxon>
        <taxon>Ustilaginomycotina</taxon>
        <taxon>Ustilaginomycetes</taxon>
        <taxon>Ustilaginales</taxon>
        <taxon>Ustilaginaceae</taxon>
        <taxon>Mycosarcoma</taxon>
    </lineage>
</organism>
<dbReference type="VEuPathDB" id="FungiDB:UMAG_03327"/>
<name>A0A0D1DYP4_MYCMD</name>
<feature type="region of interest" description="Disordered" evidence="1">
    <location>
        <begin position="21"/>
        <end position="41"/>
    </location>
</feature>
<proteinExistence type="predicted"/>
<gene>
    <name evidence="2" type="ORF">UMAG_03327</name>
</gene>
<feature type="region of interest" description="Disordered" evidence="1">
    <location>
        <begin position="169"/>
        <end position="188"/>
    </location>
</feature>
<dbReference type="EMBL" id="CM003147">
    <property type="protein sequence ID" value="KIS68761.1"/>
    <property type="molecule type" value="Genomic_DNA"/>
</dbReference>
<sequence length="188" mass="20852">MLIRPVLSIGLRRLVLVATSKETTRSIRKNHDRPWDRSCKGEEDSLQNCAVVEPSPTLPALRSQTLPTPSSSGRPCDHHGPSQPKKNELVSYSDHRDSFDPRPNQEVPAWRHATEKAGLLELSERGKRCKNTQAPCDSARLSSALRLSSLVYDWHSDELTGSQYDGLRKASTNGSSHVEEPDVATCDV</sequence>
<dbReference type="GeneID" id="23563813"/>
<dbReference type="KEGG" id="uma:UMAG_03327"/>
<reference evidence="2 3" key="1">
    <citation type="journal article" date="2006" name="Nature">
        <title>Insights from the genome of the biotrophic fungal plant pathogen Ustilago maydis.</title>
        <authorList>
            <person name="Kamper J."/>
            <person name="Kahmann R."/>
            <person name="Bolker M."/>
            <person name="Ma L.J."/>
            <person name="Brefort T."/>
            <person name="Saville B.J."/>
            <person name="Banuett F."/>
            <person name="Kronstad J.W."/>
            <person name="Gold S.E."/>
            <person name="Muller O."/>
            <person name="Perlin M.H."/>
            <person name="Wosten H.A."/>
            <person name="de Vries R."/>
            <person name="Ruiz-Herrera J."/>
            <person name="Reynaga-Pena C.G."/>
            <person name="Snetselaar K."/>
            <person name="McCann M."/>
            <person name="Perez-Martin J."/>
            <person name="Feldbrugge M."/>
            <person name="Basse C.W."/>
            <person name="Steinberg G."/>
            <person name="Ibeas J.I."/>
            <person name="Holloman W."/>
            <person name="Guzman P."/>
            <person name="Farman M."/>
            <person name="Stajich J.E."/>
            <person name="Sentandreu R."/>
            <person name="Gonzalez-Prieto J.M."/>
            <person name="Kennell J.C."/>
            <person name="Molina L."/>
            <person name="Schirawski J."/>
            <person name="Mendoza-Mendoza A."/>
            <person name="Greilinger D."/>
            <person name="Munch K."/>
            <person name="Rossel N."/>
            <person name="Scherer M."/>
            <person name="Vranes M."/>
            <person name="Ladendorf O."/>
            <person name="Vincon V."/>
            <person name="Fuchs U."/>
            <person name="Sandrock B."/>
            <person name="Meng S."/>
            <person name="Ho E.C."/>
            <person name="Cahill M.J."/>
            <person name="Boyce K.J."/>
            <person name="Klose J."/>
            <person name="Klosterman S.J."/>
            <person name="Deelstra H.J."/>
            <person name="Ortiz-Castellanos L."/>
            <person name="Li W."/>
            <person name="Sanchez-Alonso P."/>
            <person name="Schreier P.H."/>
            <person name="Hauser-Hahn I."/>
            <person name="Vaupel M."/>
            <person name="Koopmann E."/>
            <person name="Friedrich G."/>
            <person name="Voss H."/>
            <person name="Schluter T."/>
            <person name="Margolis J."/>
            <person name="Platt D."/>
            <person name="Swimmer C."/>
            <person name="Gnirke A."/>
            <person name="Chen F."/>
            <person name="Vysotskaia V."/>
            <person name="Mannhaupt G."/>
            <person name="Guldener U."/>
            <person name="Munsterkotter M."/>
            <person name="Haase D."/>
            <person name="Oesterheld M."/>
            <person name="Mewes H.W."/>
            <person name="Mauceli E.W."/>
            <person name="DeCaprio D."/>
            <person name="Wade C.M."/>
            <person name="Butler J."/>
            <person name="Young S."/>
            <person name="Jaffe D.B."/>
            <person name="Calvo S."/>
            <person name="Nusbaum C."/>
            <person name="Galagan J."/>
            <person name="Birren B.W."/>
        </authorList>
    </citation>
    <scope>NUCLEOTIDE SEQUENCE [LARGE SCALE GENOMIC DNA]</scope>
    <source>
        <strain evidence="3">DSM 14603 / FGSC 9021 / UM521</strain>
    </source>
</reference>
<feature type="compositionally biased region" description="Basic and acidic residues" evidence="1">
    <location>
        <begin position="75"/>
        <end position="100"/>
    </location>
</feature>
<keyword evidence="3" id="KW-1185">Reference proteome</keyword>
<dbReference type="Proteomes" id="UP000000561">
    <property type="component" value="Chromosome 8"/>
</dbReference>
<evidence type="ECO:0000256" key="1">
    <source>
        <dbReference type="SAM" id="MobiDB-lite"/>
    </source>
</evidence>
<feature type="compositionally biased region" description="Polar residues" evidence="1">
    <location>
        <begin position="62"/>
        <end position="73"/>
    </location>
</feature>
<evidence type="ECO:0000313" key="2">
    <source>
        <dbReference type="EMBL" id="KIS68761.1"/>
    </source>
</evidence>
<feature type="region of interest" description="Disordered" evidence="1">
    <location>
        <begin position="56"/>
        <end position="105"/>
    </location>
</feature>
<accession>A0A0D1DYP4</accession>
<feature type="compositionally biased region" description="Basic and acidic residues" evidence="1">
    <location>
        <begin position="32"/>
        <end position="41"/>
    </location>
</feature>